<dbReference type="SUPFAM" id="SSF47384">
    <property type="entry name" value="Homodimeric domain of signal transducing histidine kinase"/>
    <property type="match status" value="1"/>
</dbReference>
<dbReference type="Pfam" id="PF01590">
    <property type="entry name" value="GAF"/>
    <property type="match status" value="1"/>
</dbReference>
<keyword evidence="6" id="KW-0418">Kinase</keyword>
<name>A0ABT5F815_9BACT</name>
<feature type="compositionally biased region" description="Pro residues" evidence="10">
    <location>
        <begin position="618"/>
        <end position="631"/>
    </location>
</feature>
<dbReference type="RefSeq" id="WP_271930100.1">
    <property type="nucleotide sequence ID" value="NZ_JAQNDO010000001.1"/>
</dbReference>
<evidence type="ECO:0000256" key="5">
    <source>
        <dbReference type="ARBA" id="ARBA00022741"/>
    </source>
</evidence>
<reference evidence="12 13" key="1">
    <citation type="submission" date="2022-11" db="EMBL/GenBank/DDBJ databases">
        <title>Minimal conservation of predation-associated metabolite biosynthetic gene clusters underscores biosynthetic potential of Myxococcota including descriptions for ten novel species: Archangium lansinium sp. nov., Myxococcus landrumus sp. nov., Nannocystis bai.</title>
        <authorList>
            <person name="Ahearne A."/>
            <person name="Stevens C."/>
            <person name="Dowd S."/>
        </authorList>
    </citation>
    <scope>NUCLEOTIDE SEQUENCE [LARGE SCALE GENOMIC DNA]</scope>
    <source>
        <strain evidence="12 13">RJM3</strain>
    </source>
</reference>
<dbReference type="InterPro" id="IPR003018">
    <property type="entry name" value="GAF"/>
</dbReference>
<dbReference type="PANTHER" id="PTHR43065:SF10">
    <property type="entry name" value="PEROXIDE STRESS-ACTIVATED HISTIDINE KINASE MAK3"/>
    <property type="match status" value="1"/>
</dbReference>
<keyword evidence="9" id="KW-0175">Coiled coil</keyword>
<dbReference type="InterPro" id="IPR036097">
    <property type="entry name" value="HisK_dim/P_sf"/>
</dbReference>
<evidence type="ECO:0000256" key="6">
    <source>
        <dbReference type="ARBA" id="ARBA00022777"/>
    </source>
</evidence>
<dbReference type="Pfam" id="PF02518">
    <property type="entry name" value="HATPase_c"/>
    <property type="match status" value="1"/>
</dbReference>
<dbReference type="SMART" id="SM00065">
    <property type="entry name" value="GAF"/>
    <property type="match status" value="2"/>
</dbReference>
<dbReference type="InterPro" id="IPR005467">
    <property type="entry name" value="His_kinase_dom"/>
</dbReference>
<dbReference type="InterPro" id="IPR004358">
    <property type="entry name" value="Sig_transdc_His_kin-like_C"/>
</dbReference>
<dbReference type="CDD" id="cd00075">
    <property type="entry name" value="HATPase"/>
    <property type="match status" value="1"/>
</dbReference>
<evidence type="ECO:0000256" key="10">
    <source>
        <dbReference type="SAM" id="MobiDB-lite"/>
    </source>
</evidence>
<evidence type="ECO:0000256" key="3">
    <source>
        <dbReference type="ARBA" id="ARBA00022553"/>
    </source>
</evidence>
<comment type="caution">
    <text evidence="12">The sequence shown here is derived from an EMBL/GenBank/DDBJ whole genome shotgun (WGS) entry which is preliminary data.</text>
</comment>
<dbReference type="InterPro" id="IPR003661">
    <property type="entry name" value="HisK_dim/P_dom"/>
</dbReference>
<evidence type="ECO:0000259" key="11">
    <source>
        <dbReference type="PROSITE" id="PS50109"/>
    </source>
</evidence>
<dbReference type="Pfam" id="PF13185">
    <property type="entry name" value="GAF_2"/>
    <property type="match status" value="1"/>
</dbReference>
<accession>A0ABT5F815</accession>
<keyword evidence="3" id="KW-0597">Phosphoprotein</keyword>
<dbReference type="PROSITE" id="PS50109">
    <property type="entry name" value="HIS_KIN"/>
    <property type="match status" value="1"/>
</dbReference>
<keyword evidence="8" id="KW-0902">Two-component regulatory system</keyword>
<evidence type="ECO:0000256" key="4">
    <source>
        <dbReference type="ARBA" id="ARBA00022679"/>
    </source>
</evidence>
<dbReference type="SMART" id="SM00387">
    <property type="entry name" value="HATPase_c"/>
    <property type="match status" value="1"/>
</dbReference>
<dbReference type="SUPFAM" id="SSF55781">
    <property type="entry name" value="GAF domain-like"/>
    <property type="match status" value="2"/>
</dbReference>
<dbReference type="EMBL" id="JAQNDO010000001">
    <property type="protein sequence ID" value="MDC0749799.1"/>
    <property type="molecule type" value="Genomic_DNA"/>
</dbReference>
<comment type="catalytic activity">
    <reaction evidence="1">
        <text>ATP + protein L-histidine = ADP + protein N-phospho-L-histidine.</text>
        <dbReference type="EC" id="2.7.13.3"/>
    </reaction>
</comment>
<feature type="compositionally biased region" description="Polar residues" evidence="10">
    <location>
        <begin position="675"/>
        <end position="684"/>
    </location>
</feature>
<protein>
    <recommendedName>
        <fullName evidence="2">histidine kinase</fullName>
        <ecNumber evidence="2">2.7.13.3</ecNumber>
    </recommendedName>
</protein>
<evidence type="ECO:0000256" key="1">
    <source>
        <dbReference type="ARBA" id="ARBA00000085"/>
    </source>
</evidence>
<feature type="region of interest" description="Disordered" evidence="10">
    <location>
        <begin position="615"/>
        <end position="710"/>
    </location>
</feature>
<evidence type="ECO:0000256" key="8">
    <source>
        <dbReference type="ARBA" id="ARBA00023012"/>
    </source>
</evidence>
<gene>
    <name evidence="12" type="ORF">POL67_51195</name>
</gene>
<dbReference type="Proteomes" id="UP001221411">
    <property type="component" value="Unassembled WGS sequence"/>
</dbReference>
<keyword evidence="5" id="KW-0547">Nucleotide-binding</keyword>
<dbReference type="CDD" id="cd00082">
    <property type="entry name" value="HisKA"/>
    <property type="match status" value="1"/>
</dbReference>
<evidence type="ECO:0000313" key="12">
    <source>
        <dbReference type="EMBL" id="MDC0749799.1"/>
    </source>
</evidence>
<sequence length="710" mass="76685">MVTGKADRLRELTARVEELEASLERSEKTVRALRDVGLALGSTLDLDQLLELILGKITELLEADRATLYLLDEQRKMLLSRVILGGEVRSIELPVGEGIAGHVAKHGKIARVKDAYRDKRFQRTWDDLTGYRTRSILAAPMRNHVGRTIGVVQVLNKHGGKGEFSQHDEELLSALATQAAISIDNSRLFLSVIQKNMQLVETKEQLEHRVADLKLLFELETAMSGASSLEELSRAVIAEASKACEARAGGLLVDEGEAGVFLYFVDASAPGVSVRDVDVKRLPVKRGEGLLGWAMTHNESIHLGPKDPPVGPVAEAAFAHMHPSLDLEIESAIVVPLEGEEDTSLGALGLYNAKNALGFTQDDRSLLRLVSANASTAVRLFRSRTEREKSERLTAIGRLLSGVMHDMRTPLTVISGYVQLMATASEPSVRGEHARLILKQFDAISAMQRELLEFARGERSILVRKVYLTKFFGDLEKQLQLDLAGNRVTIVMELDDRGTARFDETKMTRVVHNLVRNAVEAMEPHGGGKVVLRALRQGADFVLSVSDTGRGIPPEIRERLFHSFVTSGKRGGTGLGLAIVKKIVDEHGGAIEVESSERGTTFTIRIPQETPMMATIAPPAPAAPPAPPQAPPAAGARADEATGLPLVHPPNATPASAATTGRSPQAPAAEETDASRSTKTSRASQPGDDAPPSRRSGRTSNPGQPAGRTG</sequence>
<dbReference type="PANTHER" id="PTHR43065">
    <property type="entry name" value="SENSOR HISTIDINE KINASE"/>
    <property type="match status" value="1"/>
</dbReference>
<dbReference type="Pfam" id="PF00512">
    <property type="entry name" value="HisKA"/>
    <property type="match status" value="1"/>
</dbReference>
<dbReference type="Gene3D" id="3.30.450.40">
    <property type="match status" value="2"/>
</dbReference>
<feature type="coiled-coil region" evidence="9">
    <location>
        <begin position="2"/>
        <end position="36"/>
    </location>
</feature>
<keyword evidence="7" id="KW-0067">ATP-binding</keyword>
<dbReference type="InterPro" id="IPR029016">
    <property type="entry name" value="GAF-like_dom_sf"/>
</dbReference>
<proteinExistence type="predicted"/>
<dbReference type="PRINTS" id="PR00344">
    <property type="entry name" value="BCTRLSENSOR"/>
</dbReference>
<keyword evidence="4" id="KW-0808">Transferase</keyword>
<keyword evidence="13" id="KW-1185">Reference proteome</keyword>
<evidence type="ECO:0000256" key="2">
    <source>
        <dbReference type="ARBA" id="ARBA00012438"/>
    </source>
</evidence>
<dbReference type="Gene3D" id="1.10.287.130">
    <property type="match status" value="1"/>
</dbReference>
<organism evidence="12 13">
    <name type="scientific">Polyangium mundeleinium</name>
    <dbReference type="NCBI Taxonomy" id="2995306"/>
    <lineage>
        <taxon>Bacteria</taxon>
        <taxon>Pseudomonadati</taxon>
        <taxon>Myxococcota</taxon>
        <taxon>Polyangia</taxon>
        <taxon>Polyangiales</taxon>
        <taxon>Polyangiaceae</taxon>
        <taxon>Polyangium</taxon>
    </lineage>
</organism>
<evidence type="ECO:0000313" key="13">
    <source>
        <dbReference type="Proteomes" id="UP001221411"/>
    </source>
</evidence>
<evidence type="ECO:0000256" key="9">
    <source>
        <dbReference type="SAM" id="Coils"/>
    </source>
</evidence>
<dbReference type="Gene3D" id="3.30.565.10">
    <property type="entry name" value="Histidine kinase-like ATPase, C-terminal domain"/>
    <property type="match status" value="1"/>
</dbReference>
<dbReference type="SMART" id="SM00388">
    <property type="entry name" value="HisKA"/>
    <property type="match status" value="1"/>
</dbReference>
<dbReference type="EC" id="2.7.13.3" evidence="2"/>
<feature type="domain" description="Histidine kinase" evidence="11">
    <location>
        <begin position="402"/>
        <end position="610"/>
    </location>
</feature>
<evidence type="ECO:0000256" key="7">
    <source>
        <dbReference type="ARBA" id="ARBA00022840"/>
    </source>
</evidence>
<dbReference type="InterPro" id="IPR036890">
    <property type="entry name" value="HATPase_C_sf"/>
</dbReference>
<dbReference type="SUPFAM" id="SSF55874">
    <property type="entry name" value="ATPase domain of HSP90 chaperone/DNA topoisomerase II/histidine kinase"/>
    <property type="match status" value="1"/>
</dbReference>
<dbReference type="InterPro" id="IPR003594">
    <property type="entry name" value="HATPase_dom"/>
</dbReference>